<feature type="transmembrane region" description="Helical" evidence="1">
    <location>
        <begin position="20"/>
        <end position="48"/>
    </location>
</feature>
<dbReference type="Proteomes" id="UP000557392">
    <property type="component" value="Unassembled WGS sequence"/>
</dbReference>
<feature type="transmembrane region" description="Helical" evidence="1">
    <location>
        <begin position="60"/>
        <end position="80"/>
    </location>
</feature>
<keyword evidence="1" id="KW-0812">Transmembrane</keyword>
<sequence>MSARARPTGDDRPVLRQLCVSFAMLLGVLGLLNGSYMLISPVGWYFAVPGVTTTGPFNQHFIRDIGIIFLFIGAAFLIGTVRQQMRAVLWGGATLWLACHALFHFWEVAAGICGPSVLLRDFPAVTLPALIGAGLTLFALRDPAPARP</sequence>
<dbReference type="AlphaFoldDB" id="A0A7W6JS87"/>
<evidence type="ECO:0000256" key="1">
    <source>
        <dbReference type="SAM" id="Phobius"/>
    </source>
</evidence>
<dbReference type="EMBL" id="JACIEH010000002">
    <property type="protein sequence ID" value="MBB4098667.1"/>
    <property type="molecule type" value="Genomic_DNA"/>
</dbReference>
<evidence type="ECO:0000313" key="3">
    <source>
        <dbReference type="Proteomes" id="UP000557392"/>
    </source>
</evidence>
<protein>
    <submittedName>
        <fullName evidence="2">Uncharacterized protein</fullName>
    </submittedName>
</protein>
<reference evidence="2 3" key="1">
    <citation type="submission" date="2020-08" db="EMBL/GenBank/DDBJ databases">
        <title>Genomic Encyclopedia of Type Strains, Phase IV (KMG-IV): sequencing the most valuable type-strain genomes for metagenomic binning, comparative biology and taxonomic classification.</title>
        <authorList>
            <person name="Goeker M."/>
        </authorList>
    </citation>
    <scope>NUCLEOTIDE SEQUENCE [LARGE SCALE GENOMIC DNA]</scope>
    <source>
        <strain evidence="2 3">DSM 101806</strain>
    </source>
</reference>
<accession>A0A7W6JS87</accession>
<evidence type="ECO:0000313" key="2">
    <source>
        <dbReference type="EMBL" id="MBB4098667.1"/>
    </source>
</evidence>
<dbReference type="RefSeq" id="WP_221262705.1">
    <property type="nucleotide sequence ID" value="NZ_JACIEH010000002.1"/>
</dbReference>
<keyword evidence="1" id="KW-0472">Membrane</keyword>
<comment type="caution">
    <text evidence="2">The sequence shown here is derived from an EMBL/GenBank/DDBJ whole genome shotgun (WGS) entry which is preliminary data.</text>
</comment>
<keyword evidence="1" id="KW-1133">Transmembrane helix</keyword>
<name>A0A7W6JS87_9SPHN</name>
<keyword evidence="3" id="KW-1185">Reference proteome</keyword>
<gene>
    <name evidence="2" type="ORF">GGR46_002231</name>
</gene>
<feature type="transmembrane region" description="Helical" evidence="1">
    <location>
        <begin position="122"/>
        <end position="140"/>
    </location>
</feature>
<organism evidence="2 3">
    <name type="scientific">Sphingomonas kyeonggiensis</name>
    <dbReference type="NCBI Taxonomy" id="1268553"/>
    <lineage>
        <taxon>Bacteria</taxon>
        <taxon>Pseudomonadati</taxon>
        <taxon>Pseudomonadota</taxon>
        <taxon>Alphaproteobacteria</taxon>
        <taxon>Sphingomonadales</taxon>
        <taxon>Sphingomonadaceae</taxon>
        <taxon>Sphingomonas</taxon>
    </lineage>
</organism>
<proteinExistence type="predicted"/>
<feature type="transmembrane region" description="Helical" evidence="1">
    <location>
        <begin position="87"/>
        <end position="106"/>
    </location>
</feature>